<dbReference type="AlphaFoldDB" id="A0A094QB89"/>
<comment type="caution">
    <text evidence="1">The sequence shown here is derived from an EMBL/GenBank/DDBJ whole genome shotgun (WGS) entry which is preliminary data.</text>
</comment>
<protein>
    <submittedName>
        <fullName evidence="1">Uncharacterized protein</fullName>
    </submittedName>
</protein>
<organism evidence="1">
    <name type="scientific">freshwater metagenome</name>
    <dbReference type="NCBI Taxonomy" id="449393"/>
    <lineage>
        <taxon>unclassified sequences</taxon>
        <taxon>metagenomes</taxon>
        <taxon>ecological metagenomes</taxon>
    </lineage>
</organism>
<name>A0A094QB89_9ZZZZ</name>
<sequence>MAVVPFISIFGDVLTVDPEIDPVNDSMVRVRFVLDESEWSRIQDSDIFGAKSRRRFPDVLDGSGPVSITVEATRMAVESPRGWHAEDFEIVSAMRKIETSEGGHMVGMLFASAPAWTQALNSLMEMGFIVDGETDDEVSATDRNGTNVMISIYPTNQVATVVFAREMPAESVNSPEVLQLINNLNVSFIIGSVAMMVNEMNVEYLLAKSAVPTIGGVDVPAVLDALVVGLVGLILEVEPVVQRVISGEVSVEEATRRLT</sequence>
<evidence type="ECO:0000313" key="1">
    <source>
        <dbReference type="EMBL" id="KGA21495.1"/>
    </source>
</evidence>
<reference evidence="1" key="1">
    <citation type="submission" date="2014-06" db="EMBL/GenBank/DDBJ databases">
        <title>Key roles for freshwater Actinobacteria revealed by deep metagenomic sequencing.</title>
        <authorList>
            <person name="Ghai R."/>
            <person name="Mizuno C.M."/>
            <person name="Picazo A."/>
            <person name="Camacho A."/>
            <person name="Rodriguez-Valera F."/>
        </authorList>
    </citation>
    <scope>NUCLEOTIDE SEQUENCE</scope>
</reference>
<proteinExistence type="predicted"/>
<gene>
    <name evidence="1" type="ORF">GM51_1615</name>
</gene>
<accession>A0A094QB89</accession>
<dbReference type="EMBL" id="JNSL01000005">
    <property type="protein sequence ID" value="KGA21495.1"/>
    <property type="molecule type" value="Genomic_DNA"/>
</dbReference>